<protein>
    <submittedName>
        <fullName evidence="1">Uncharacterized protein</fullName>
    </submittedName>
</protein>
<accession>A0A0U0ZQ21</accession>
<dbReference type="EMBL" id="CSWP01000006">
    <property type="protein sequence ID" value="CPV58285.1"/>
    <property type="molecule type" value="Genomic_DNA"/>
</dbReference>
<evidence type="ECO:0000313" key="2">
    <source>
        <dbReference type="Proteomes" id="UP000045782"/>
    </source>
</evidence>
<reference evidence="1 2" key="1">
    <citation type="submission" date="2015-03" db="EMBL/GenBank/DDBJ databases">
        <authorList>
            <person name="Murphy D."/>
        </authorList>
    </citation>
    <scope>NUCLEOTIDE SEQUENCE [LARGE SCALE GENOMIC DNA]</scope>
    <source>
        <strain evidence="1 2">PAP088</strain>
    </source>
</reference>
<gene>
    <name evidence="1" type="ORF">ERS075579_02971</name>
</gene>
<evidence type="ECO:0000313" key="1">
    <source>
        <dbReference type="EMBL" id="CPV58285.1"/>
    </source>
</evidence>
<name>A0A0U0ZQ21_9MYCO</name>
<organism evidence="1 2">
    <name type="scientific">Mycobacteroides abscessus</name>
    <dbReference type="NCBI Taxonomy" id="36809"/>
    <lineage>
        <taxon>Bacteria</taxon>
        <taxon>Bacillati</taxon>
        <taxon>Actinomycetota</taxon>
        <taxon>Actinomycetes</taxon>
        <taxon>Mycobacteriales</taxon>
        <taxon>Mycobacteriaceae</taxon>
        <taxon>Mycobacteroides</taxon>
    </lineage>
</organism>
<sequence>MFAQYPSHPRRVSTGAHRADQRVDGAELVDQLLGEPAIGVDVIGILILIGAPRIRFRGK</sequence>
<proteinExistence type="predicted"/>
<dbReference type="Proteomes" id="UP000045782">
    <property type="component" value="Unassembled WGS sequence"/>
</dbReference>
<dbReference type="AlphaFoldDB" id="A0A0U0ZQ21"/>